<gene>
    <name evidence="8" type="ORF">PAC_14370</name>
</gene>
<dbReference type="InterPro" id="IPR050987">
    <property type="entry name" value="AtrR-like"/>
</dbReference>
<dbReference type="AlphaFoldDB" id="A0A1L7XHG4"/>
<evidence type="ECO:0000313" key="9">
    <source>
        <dbReference type="Proteomes" id="UP000184330"/>
    </source>
</evidence>
<dbReference type="GO" id="GO:0003700">
    <property type="term" value="F:DNA-binding transcription factor activity"/>
    <property type="evidence" value="ECO:0007669"/>
    <property type="project" value="InterPro"/>
</dbReference>
<organism evidence="8 9">
    <name type="scientific">Phialocephala subalpina</name>
    <dbReference type="NCBI Taxonomy" id="576137"/>
    <lineage>
        <taxon>Eukaryota</taxon>
        <taxon>Fungi</taxon>
        <taxon>Dikarya</taxon>
        <taxon>Ascomycota</taxon>
        <taxon>Pezizomycotina</taxon>
        <taxon>Leotiomycetes</taxon>
        <taxon>Helotiales</taxon>
        <taxon>Mollisiaceae</taxon>
        <taxon>Phialocephala</taxon>
        <taxon>Phialocephala fortinii species complex</taxon>
    </lineage>
</organism>
<dbReference type="GO" id="GO:0003677">
    <property type="term" value="F:DNA binding"/>
    <property type="evidence" value="ECO:0007669"/>
    <property type="project" value="UniProtKB-KW"/>
</dbReference>
<evidence type="ECO:0000256" key="1">
    <source>
        <dbReference type="ARBA" id="ARBA00004123"/>
    </source>
</evidence>
<accession>A0A1L7XHG4</accession>
<feature type="compositionally biased region" description="Basic residues" evidence="6">
    <location>
        <begin position="50"/>
        <end position="60"/>
    </location>
</feature>
<dbReference type="STRING" id="576137.A0A1L7XHG4"/>
<keyword evidence="4" id="KW-0804">Transcription</keyword>
<feature type="region of interest" description="Disordered" evidence="6">
    <location>
        <begin position="570"/>
        <end position="634"/>
    </location>
</feature>
<dbReference type="InterPro" id="IPR007219">
    <property type="entry name" value="XnlR_reg_dom"/>
</dbReference>
<name>A0A1L7XHG4_9HELO</name>
<dbReference type="GO" id="GO:0005634">
    <property type="term" value="C:nucleus"/>
    <property type="evidence" value="ECO:0007669"/>
    <property type="project" value="UniProtKB-SubCell"/>
</dbReference>
<keyword evidence="9" id="KW-1185">Reference proteome</keyword>
<dbReference type="SMART" id="SM00906">
    <property type="entry name" value="Fungal_trans"/>
    <property type="match status" value="1"/>
</dbReference>
<protein>
    <recommendedName>
        <fullName evidence="7">Xylanolytic transcriptional activator regulatory domain-containing protein</fullName>
    </recommendedName>
</protein>
<reference evidence="8 9" key="1">
    <citation type="submission" date="2016-03" db="EMBL/GenBank/DDBJ databases">
        <authorList>
            <person name="Ploux O."/>
        </authorList>
    </citation>
    <scope>NUCLEOTIDE SEQUENCE [LARGE SCALE GENOMIC DNA]</scope>
    <source>
        <strain evidence="8 9">UAMH 11012</strain>
    </source>
</reference>
<keyword evidence="5" id="KW-0539">Nucleus</keyword>
<evidence type="ECO:0000313" key="8">
    <source>
        <dbReference type="EMBL" id="CZR64472.1"/>
    </source>
</evidence>
<dbReference type="Pfam" id="PF04082">
    <property type="entry name" value="Fungal_trans"/>
    <property type="match status" value="1"/>
</dbReference>
<keyword evidence="3" id="KW-0238">DNA-binding</keyword>
<feature type="compositionally biased region" description="Polar residues" evidence="6">
    <location>
        <begin position="35"/>
        <end position="44"/>
    </location>
</feature>
<evidence type="ECO:0000256" key="6">
    <source>
        <dbReference type="SAM" id="MobiDB-lite"/>
    </source>
</evidence>
<feature type="region of interest" description="Disordered" evidence="6">
    <location>
        <begin position="17"/>
        <end position="77"/>
    </location>
</feature>
<dbReference type="PANTHER" id="PTHR46910">
    <property type="entry name" value="TRANSCRIPTION FACTOR PDR1"/>
    <property type="match status" value="1"/>
</dbReference>
<dbReference type="Proteomes" id="UP000184330">
    <property type="component" value="Unassembled WGS sequence"/>
</dbReference>
<proteinExistence type="predicted"/>
<evidence type="ECO:0000256" key="3">
    <source>
        <dbReference type="ARBA" id="ARBA00023125"/>
    </source>
</evidence>
<dbReference type="CDD" id="cd12148">
    <property type="entry name" value="fungal_TF_MHR"/>
    <property type="match status" value="1"/>
</dbReference>
<feature type="compositionally biased region" description="Low complexity" evidence="6">
    <location>
        <begin position="618"/>
        <end position="632"/>
    </location>
</feature>
<feature type="compositionally biased region" description="Polar residues" evidence="6">
    <location>
        <begin position="587"/>
        <end position="609"/>
    </location>
</feature>
<dbReference type="PANTHER" id="PTHR46910:SF37">
    <property type="entry name" value="ZN(II)2CYS6 TRANSCRIPTION FACTOR (EUROFUNG)"/>
    <property type="match status" value="1"/>
</dbReference>
<sequence length="717" mass="80116">MSRQGWDIECAVNDLRLKQDSISIRNQARAGSRQPPGSRNTSEVSSPKPSHSRASSRGHHTSPQSNDISEDEANVETQAQGRLLKDETGHPFYIGPSPIATFLTQASSNISKVMNDVRDTRLHMNATDSLADLSSTFAAVGFHDPSEARKKVRSFKRANEPFFIPEKEEGIHLIKLFTETMAKGSPFFSSPPEGLVPKIAFEPSAVKERGWLLLFNALVSTDLALREPPDLRLSRCLQWNIWMLIEDSSIFLEPSVVSIQALCLLASHGQEITTSSLCWTLMTHACQMVQTLALHLPIPRTPPNSDVNRHRNCLFWGLFIVDKALALSVGRPPLLPAYLYKNVPLPDPQALALYRPHRQINGAVLPEKDPTLLNFGGFYIMRNLELAKLQGEVSDLMYGQGRNNTLKIGELKQELDKWMYGLIKSPYFEIKSRTTPEEQEVQLGVNIQNFQYHHLVVYLTRGDKNNEQVCLESARAAISLLEQLVSSSRQVFNGIIWQLLYQPFTPYFVLFSNIVSHPTSPTCFKDIQYLHQVVLYFLQMNKNHPSAAKLEKIADTFTRLAEAYVRHTTRRNQNQAHATEHPPPLPSYTQAGPSHSNHLGVAQPTSEASPSLPGLETPSYASSNPSSDFSSLPPLPPLDLNTGIEFNFNDMPTDPLALLNFFTPASDPMNFQGQGGEGLDIGDEEALLRELKSFEQSGTLDGTFDWFSWDAYDGSMC</sequence>
<comment type="subcellular location">
    <subcellularLocation>
        <location evidence="1">Nucleus</location>
    </subcellularLocation>
</comment>
<evidence type="ECO:0000256" key="5">
    <source>
        <dbReference type="ARBA" id="ARBA00023242"/>
    </source>
</evidence>
<dbReference type="GO" id="GO:0006351">
    <property type="term" value="P:DNA-templated transcription"/>
    <property type="evidence" value="ECO:0007669"/>
    <property type="project" value="InterPro"/>
</dbReference>
<evidence type="ECO:0000259" key="7">
    <source>
        <dbReference type="SMART" id="SM00906"/>
    </source>
</evidence>
<dbReference type="GO" id="GO:0008270">
    <property type="term" value="F:zinc ion binding"/>
    <property type="evidence" value="ECO:0007669"/>
    <property type="project" value="InterPro"/>
</dbReference>
<dbReference type="OrthoDB" id="103819at2759"/>
<evidence type="ECO:0000256" key="2">
    <source>
        <dbReference type="ARBA" id="ARBA00023015"/>
    </source>
</evidence>
<feature type="domain" description="Xylanolytic transcriptional activator regulatory" evidence="7">
    <location>
        <begin position="278"/>
        <end position="352"/>
    </location>
</feature>
<evidence type="ECO:0000256" key="4">
    <source>
        <dbReference type="ARBA" id="ARBA00023163"/>
    </source>
</evidence>
<keyword evidence="2" id="KW-0805">Transcription regulation</keyword>
<dbReference type="EMBL" id="FJOG01000026">
    <property type="protein sequence ID" value="CZR64472.1"/>
    <property type="molecule type" value="Genomic_DNA"/>
</dbReference>